<dbReference type="InterPro" id="IPR036388">
    <property type="entry name" value="WH-like_DNA-bd_sf"/>
</dbReference>
<feature type="region of interest" description="Disordered" evidence="5">
    <location>
        <begin position="194"/>
        <end position="216"/>
    </location>
</feature>
<comment type="similarity">
    <text evidence="1">Belongs to the sigma-70 factor family. ECF subfamily.</text>
</comment>
<dbReference type="InterPro" id="IPR013249">
    <property type="entry name" value="RNA_pol_sigma70_r4_t2"/>
</dbReference>
<dbReference type="Pfam" id="PF08281">
    <property type="entry name" value="Sigma70_r4_2"/>
    <property type="match status" value="1"/>
</dbReference>
<dbReference type="InterPro" id="IPR013324">
    <property type="entry name" value="RNA_pol_sigma_r3/r4-like"/>
</dbReference>
<dbReference type="Gene3D" id="1.10.10.10">
    <property type="entry name" value="Winged helix-like DNA-binding domain superfamily/Winged helix DNA-binding domain"/>
    <property type="match status" value="1"/>
</dbReference>
<evidence type="ECO:0000256" key="5">
    <source>
        <dbReference type="SAM" id="MobiDB-lite"/>
    </source>
</evidence>
<evidence type="ECO:0000313" key="9">
    <source>
        <dbReference type="Proteomes" id="UP001236500"/>
    </source>
</evidence>
<dbReference type="Pfam" id="PF04542">
    <property type="entry name" value="Sigma70_r2"/>
    <property type="match status" value="1"/>
</dbReference>
<feature type="domain" description="RNA polymerase sigma-70 region 2" evidence="6">
    <location>
        <begin position="42"/>
        <end position="98"/>
    </location>
</feature>
<evidence type="ECO:0000259" key="6">
    <source>
        <dbReference type="Pfam" id="PF04542"/>
    </source>
</evidence>
<feature type="domain" description="RNA polymerase sigma factor 70 region 4 type 2" evidence="7">
    <location>
        <begin position="132"/>
        <end position="183"/>
    </location>
</feature>
<evidence type="ECO:0000259" key="7">
    <source>
        <dbReference type="Pfam" id="PF08281"/>
    </source>
</evidence>
<reference evidence="8 9" key="1">
    <citation type="submission" date="2023-02" db="EMBL/GenBank/DDBJ databases">
        <title>Description and genomic characterization of Microbulbifer bruguierae sp. nov., isolated from the sediment of mangrove plant Bruguiera sexangula.</title>
        <authorList>
            <person name="Long M."/>
        </authorList>
    </citation>
    <scope>NUCLEOTIDE SEQUENCE [LARGE SCALE GENOMIC DNA]</scope>
    <source>
        <strain evidence="8 9">H12</strain>
    </source>
</reference>
<dbReference type="RefSeq" id="WP_280318459.1">
    <property type="nucleotide sequence ID" value="NZ_CP118605.1"/>
</dbReference>
<gene>
    <name evidence="8" type="ORF">PVT68_12285</name>
</gene>
<feature type="compositionally biased region" description="Basic and acidic residues" evidence="5">
    <location>
        <begin position="206"/>
        <end position="216"/>
    </location>
</feature>
<dbReference type="Proteomes" id="UP001236500">
    <property type="component" value="Chromosome"/>
</dbReference>
<evidence type="ECO:0000313" key="8">
    <source>
        <dbReference type="EMBL" id="WGL15548.1"/>
    </source>
</evidence>
<name>A0ABY8N9J4_9GAMM</name>
<keyword evidence="2" id="KW-0805">Transcription regulation</keyword>
<evidence type="ECO:0000256" key="4">
    <source>
        <dbReference type="ARBA" id="ARBA00023163"/>
    </source>
</evidence>
<dbReference type="InterPro" id="IPR013325">
    <property type="entry name" value="RNA_pol_sigma_r2"/>
</dbReference>
<accession>A0ABY8N9J4</accession>
<dbReference type="PANTHER" id="PTHR43133:SF63">
    <property type="entry name" value="RNA POLYMERASE SIGMA FACTOR FECI-RELATED"/>
    <property type="match status" value="1"/>
</dbReference>
<keyword evidence="3" id="KW-0731">Sigma factor</keyword>
<dbReference type="InterPro" id="IPR007627">
    <property type="entry name" value="RNA_pol_sigma70_r2"/>
</dbReference>
<dbReference type="NCBIfam" id="TIGR02937">
    <property type="entry name" value="sigma70-ECF"/>
    <property type="match status" value="1"/>
</dbReference>
<keyword evidence="4" id="KW-0804">Transcription</keyword>
<organism evidence="8 9">
    <name type="scientific">Microbulbifer bruguierae</name>
    <dbReference type="NCBI Taxonomy" id="3029061"/>
    <lineage>
        <taxon>Bacteria</taxon>
        <taxon>Pseudomonadati</taxon>
        <taxon>Pseudomonadota</taxon>
        <taxon>Gammaproteobacteria</taxon>
        <taxon>Cellvibrionales</taxon>
        <taxon>Microbulbiferaceae</taxon>
        <taxon>Microbulbifer</taxon>
    </lineage>
</organism>
<evidence type="ECO:0000256" key="3">
    <source>
        <dbReference type="ARBA" id="ARBA00023082"/>
    </source>
</evidence>
<proteinExistence type="inferred from homology"/>
<protein>
    <submittedName>
        <fullName evidence="8">Sigma-70 family RNA polymerase sigma factor</fullName>
    </submittedName>
</protein>
<dbReference type="InterPro" id="IPR014284">
    <property type="entry name" value="RNA_pol_sigma-70_dom"/>
</dbReference>
<sequence length="216" mass="24243">MSNSFFPQLRLSLFAPRGSDPQGEAQILQLLDQIHTDTRKQLLASLCRMLEPAQAEEVLQEAYLKLLQALREKRAPEPRAFLFRVARNLAISHLRHQKMASQHGGHLQLVMSPEQNHNDVEDQASRDQEQALLISAINALPPKCRQVFVMRKIDGMPHSQISAVLGVSAKTVENHLARGMRLCREHIVQLRNTGRGAECPSQSTLQHEKDQDVAAG</sequence>
<dbReference type="CDD" id="cd06171">
    <property type="entry name" value="Sigma70_r4"/>
    <property type="match status" value="1"/>
</dbReference>
<dbReference type="PANTHER" id="PTHR43133">
    <property type="entry name" value="RNA POLYMERASE ECF-TYPE SIGMA FACTO"/>
    <property type="match status" value="1"/>
</dbReference>
<evidence type="ECO:0000256" key="1">
    <source>
        <dbReference type="ARBA" id="ARBA00010641"/>
    </source>
</evidence>
<evidence type="ECO:0000256" key="2">
    <source>
        <dbReference type="ARBA" id="ARBA00023015"/>
    </source>
</evidence>
<dbReference type="SUPFAM" id="SSF88946">
    <property type="entry name" value="Sigma2 domain of RNA polymerase sigma factors"/>
    <property type="match status" value="1"/>
</dbReference>
<dbReference type="SUPFAM" id="SSF88659">
    <property type="entry name" value="Sigma3 and sigma4 domains of RNA polymerase sigma factors"/>
    <property type="match status" value="1"/>
</dbReference>
<dbReference type="InterPro" id="IPR039425">
    <property type="entry name" value="RNA_pol_sigma-70-like"/>
</dbReference>
<dbReference type="Gene3D" id="1.10.1740.10">
    <property type="match status" value="1"/>
</dbReference>
<dbReference type="EMBL" id="CP118605">
    <property type="protein sequence ID" value="WGL15548.1"/>
    <property type="molecule type" value="Genomic_DNA"/>
</dbReference>
<keyword evidence="9" id="KW-1185">Reference proteome</keyword>